<proteinExistence type="inferred from homology"/>
<evidence type="ECO:0000256" key="1">
    <source>
        <dbReference type="ARBA" id="ARBA00008857"/>
    </source>
</evidence>
<dbReference type="PANTHER" id="PTHR30349:SF64">
    <property type="entry name" value="PROPHAGE INTEGRASE INTD-RELATED"/>
    <property type="match status" value="1"/>
</dbReference>
<protein>
    <submittedName>
        <fullName evidence="8">Site-specific integrase</fullName>
    </submittedName>
</protein>
<evidence type="ECO:0000259" key="7">
    <source>
        <dbReference type="PROSITE" id="PS51900"/>
    </source>
</evidence>
<sequence>MRRGENIYKRKDGRWEGRYKKGKKANGKTKYGSVYGRTLSEVRSKLYPLKSKYQEIRGKYGESSMSLEWWGTSWLTEMKQEVKESTYANYQYKLTHYVFPVIGTYALNELTPEIGAILLTHLQKKQLSASTIRVIFRILNQCLNQAKSKEYVTENSFTEIKLPKAGKEKARALTREEQRRLEKTANTEKANAGFPVLLALHSGLRIGEIAALQWEDIDFQTNLIRVRHTLQRVKRDHQTELILTSSKTDSSVRTIPLSDTMRILLWEHKKQAISKFVFSTNGHAIEPRLLTYHFHKIRKKVGLEQIHFHQLRHTFATRCIETQGDIASVSAILGHRSTQMTLDTYTDALIEQRVRVVKQMEKAIA</sequence>
<dbReference type="RefSeq" id="WP_146624308.1">
    <property type="nucleotide sequence ID" value="NZ_BJCC01000069.1"/>
</dbReference>
<comment type="similarity">
    <text evidence="1">Belongs to the 'phage' integrase family.</text>
</comment>
<dbReference type="InterPro" id="IPR002104">
    <property type="entry name" value="Integrase_catalytic"/>
</dbReference>
<dbReference type="InterPro" id="IPR050090">
    <property type="entry name" value="Tyrosine_recombinase_XerCD"/>
</dbReference>
<evidence type="ECO:0000313" key="8">
    <source>
        <dbReference type="EMBL" id="GCF95941.1"/>
    </source>
</evidence>
<dbReference type="GO" id="GO:0015074">
    <property type="term" value="P:DNA integration"/>
    <property type="evidence" value="ECO:0007669"/>
    <property type="project" value="UniProtKB-KW"/>
</dbReference>
<evidence type="ECO:0000256" key="2">
    <source>
        <dbReference type="ARBA" id="ARBA00022908"/>
    </source>
</evidence>
<feature type="domain" description="Tyr recombinase" evidence="6">
    <location>
        <begin position="168"/>
        <end position="359"/>
    </location>
</feature>
<dbReference type="Pfam" id="PF00589">
    <property type="entry name" value="Phage_integrase"/>
    <property type="match status" value="1"/>
</dbReference>
<dbReference type="SUPFAM" id="SSF56349">
    <property type="entry name" value="DNA breaking-rejoining enzymes"/>
    <property type="match status" value="1"/>
</dbReference>
<keyword evidence="2" id="KW-0229">DNA integration</keyword>
<evidence type="ECO:0000256" key="5">
    <source>
        <dbReference type="PROSITE-ProRule" id="PRU01248"/>
    </source>
</evidence>
<keyword evidence="9" id="KW-1185">Reference proteome</keyword>
<dbReference type="Proteomes" id="UP000290567">
    <property type="component" value="Unassembled WGS sequence"/>
</dbReference>
<keyword evidence="3 5" id="KW-0238">DNA-binding</keyword>
<dbReference type="PANTHER" id="PTHR30349">
    <property type="entry name" value="PHAGE INTEGRASE-RELATED"/>
    <property type="match status" value="1"/>
</dbReference>
<dbReference type="PROSITE" id="PS51900">
    <property type="entry name" value="CB"/>
    <property type="match status" value="1"/>
</dbReference>
<accession>A0A4P5PHP4</accession>
<dbReference type="InterPro" id="IPR011010">
    <property type="entry name" value="DNA_brk_join_enz"/>
</dbReference>
<dbReference type="Gene3D" id="1.10.443.10">
    <property type="entry name" value="Intergrase catalytic core"/>
    <property type="match status" value="1"/>
</dbReference>
<organism evidence="8 9">
    <name type="scientific">Enterococcus florum</name>
    <dbReference type="NCBI Taxonomy" id="2480627"/>
    <lineage>
        <taxon>Bacteria</taxon>
        <taxon>Bacillati</taxon>
        <taxon>Bacillota</taxon>
        <taxon>Bacilli</taxon>
        <taxon>Lactobacillales</taxon>
        <taxon>Enterococcaceae</taxon>
        <taxon>Enterococcus</taxon>
    </lineage>
</organism>
<reference evidence="9" key="1">
    <citation type="submission" date="2019-02" db="EMBL/GenBank/DDBJ databases">
        <title>Draft genome sequence of Enterococcus sp. Gos25-1.</title>
        <authorList>
            <person name="Tanaka N."/>
            <person name="Shiwa Y."/>
            <person name="Fujita N."/>
        </authorList>
    </citation>
    <scope>NUCLEOTIDE SEQUENCE [LARGE SCALE GENOMIC DNA]</scope>
    <source>
        <strain evidence="9">Gos25-1</strain>
    </source>
</reference>
<dbReference type="Pfam" id="PF14659">
    <property type="entry name" value="Phage_int_SAM_3"/>
    <property type="match status" value="1"/>
</dbReference>
<dbReference type="PROSITE" id="PS51898">
    <property type="entry name" value="TYR_RECOMBINASE"/>
    <property type="match status" value="1"/>
</dbReference>
<dbReference type="InterPro" id="IPR010998">
    <property type="entry name" value="Integrase_recombinase_N"/>
</dbReference>
<comment type="caution">
    <text evidence="8">The sequence shown here is derived from an EMBL/GenBank/DDBJ whole genome shotgun (WGS) entry which is preliminary data.</text>
</comment>
<dbReference type="Gene3D" id="1.10.150.130">
    <property type="match status" value="1"/>
</dbReference>
<dbReference type="CDD" id="cd01189">
    <property type="entry name" value="INT_ICEBs1_C_like"/>
    <property type="match status" value="1"/>
</dbReference>
<dbReference type="EMBL" id="BJCC01000069">
    <property type="protein sequence ID" value="GCF95941.1"/>
    <property type="molecule type" value="Genomic_DNA"/>
</dbReference>
<name>A0A4P5PHP4_9ENTE</name>
<gene>
    <name evidence="8" type="ORF">NRIC_38320</name>
</gene>
<dbReference type="InterPro" id="IPR044068">
    <property type="entry name" value="CB"/>
</dbReference>
<evidence type="ECO:0000256" key="4">
    <source>
        <dbReference type="ARBA" id="ARBA00023172"/>
    </source>
</evidence>
<dbReference type="GO" id="GO:0006310">
    <property type="term" value="P:DNA recombination"/>
    <property type="evidence" value="ECO:0007669"/>
    <property type="project" value="UniProtKB-KW"/>
</dbReference>
<evidence type="ECO:0000313" key="9">
    <source>
        <dbReference type="Proteomes" id="UP000290567"/>
    </source>
</evidence>
<evidence type="ECO:0000256" key="3">
    <source>
        <dbReference type="ARBA" id="ARBA00023125"/>
    </source>
</evidence>
<feature type="domain" description="Core-binding (CB)" evidence="7">
    <location>
        <begin position="65"/>
        <end position="147"/>
    </location>
</feature>
<keyword evidence="4" id="KW-0233">DNA recombination</keyword>
<dbReference type="InterPro" id="IPR013762">
    <property type="entry name" value="Integrase-like_cat_sf"/>
</dbReference>
<evidence type="ECO:0000259" key="6">
    <source>
        <dbReference type="PROSITE" id="PS51898"/>
    </source>
</evidence>
<dbReference type="OrthoDB" id="9803188at2"/>
<dbReference type="InterPro" id="IPR004107">
    <property type="entry name" value="Integrase_SAM-like_N"/>
</dbReference>
<dbReference type="GO" id="GO:0003677">
    <property type="term" value="F:DNA binding"/>
    <property type="evidence" value="ECO:0007669"/>
    <property type="project" value="UniProtKB-UniRule"/>
</dbReference>
<dbReference type="AlphaFoldDB" id="A0A4P5PHP4"/>